<proteinExistence type="predicted"/>
<sequence length="95" mass="11494">MPKKQISEKELFFMIKDNFMRLKIRYFEYRYMKAYTSKAVENVSYHKTTTKTLPDSHVAIKIQFNCWPPSEDVRPHLKQYEDPYSVQPTRFGCTF</sequence>
<keyword evidence="2" id="KW-1185">Reference proteome</keyword>
<name>R0KE06_ANAPL</name>
<dbReference type="AlphaFoldDB" id="R0KE06"/>
<dbReference type="Proteomes" id="UP000296049">
    <property type="component" value="Unassembled WGS sequence"/>
</dbReference>
<protein>
    <submittedName>
        <fullName evidence="1">Uncharacterized protein</fullName>
    </submittedName>
</protein>
<gene>
    <name evidence="1" type="ORF">Anapl_01874</name>
</gene>
<reference evidence="2" key="1">
    <citation type="journal article" date="2013" name="Nat. Genet.">
        <title>The duck genome and transcriptome provide insight into an avian influenza virus reservoir species.</title>
        <authorList>
            <person name="Huang Y."/>
            <person name="Li Y."/>
            <person name="Burt D.W."/>
            <person name="Chen H."/>
            <person name="Zhang Y."/>
            <person name="Qian W."/>
            <person name="Kim H."/>
            <person name="Gan S."/>
            <person name="Zhao Y."/>
            <person name="Li J."/>
            <person name="Yi K."/>
            <person name="Feng H."/>
            <person name="Zhu P."/>
            <person name="Li B."/>
            <person name="Liu Q."/>
            <person name="Fairley S."/>
            <person name="Magor K.E."/>
            <person name="Du Z."/>
            <person name="Hu X."/>
            <person name="Goodman L."/>
            <person name="Tafer H."/>
            <person name="Vignal A."/>
            <person name="Lee T."/>
            <person name="Kim K.W."/>
            <person name="Sheng Z."/>
            <person name="An Y."/>
            <person name="Searle S."/>
            <person name="Herrero J."/>
            <person name="Groenen M.A."/>
            <person name="Crooijmans R.P."/>
            <person name="Faraut T."/>
            <person name="Cai Q."/>
            <person name="Webster R.G."/>
            <person name="Aldridge J.R."/>
            <person name="Warren W.C."/>
            <person name="Bartschat S."/>
            <person name="Kehr S."/>
            <person name="Marz M."/>
            <person name="Stadler P.F."/>
            <person name="Smith J."/>
            <person name="Kraus R.H."/>
            <person name="Zhao Y."/>
            <person name="Ren L."/>
            <person name="Fei J."/>
            <person name="Morisson M."/>
            <person name="Kaiser P."/>
            <person name="Griffin D.K."/>
            <person name="Rao M."/>
            <person name="Pitel F."/>
            <person name="Wang J."/>
            <person name="Li N."/>
        </authorList>
    </citation>
    <scope>NUCLEOTIDE SEQUENCE [LARGE SCALE GENOMIC DNA]</scope>
</reference>
<organism evidence="1 2">
    <name type="scientific">Anas platyrhynchos</name>
    <name type="common">Mallard</name>
    <name type="synonym">Anas boschas</name>
    <dbReference type="NCBI Taxonomy" id="8839"/>
    <lineage>
        <taxon>Eukaryota</taxon>
        <taxon>Metazoa</taxon>
        <taxon>Chordata</taxon>
        <taxon>Craniata</taxon>
        <taxon>Vertebrata</taxon>
        <taxon>Euteleostomi</taxon>
        <taxon>Archelosauria</taxon>
        <taxon>Archosauria</taxon>
        <taxon>Dinosauria</taxon>
        <taxon>Saurischia</taxon>
        <taxon>Theropoda</taxon>
        <taxon>Coelurosauria</taxon>
        <taxon>Aves</taxon>
        <taxon>Neognathae</taxon>
        <taxon>Galloanserae</taxon>
        <taxon>Anseriformes</taxon>
        <taxon>Anatidae</taxon>
        <taxon>Anatinae</taxon>
        <taxon>Anas</taxon>
    </lineage>
</organism>
<dbReference type="EMBL" id="KB742432">
    <property type="protein sequence ID" value="EOB08646.1"/>
    <property type="molecule type" value="Genomic_DNA"/>
</dbReference>
<accession>R0KE06</accession>
<evidence type="ECO:0000313" key="1">
    <source>
        <dbReference type="EMBL" id="EOB08646.1"/>
    </source>
</evidence>
<evidence type="ECO:0000313" key="2">
    <source>
        <dbReference type="Proteomes" id="UP000296049"/>
    </source>
</evidence>